<name>A0A6C0EHF6_9ZZZZ</name>
<sequence>MDKNKCPFFVFPKNFYEFYYTFYIINWIFNLKKKGTKYCLFVA</sequence>
<dbReference type="EMBL" id="MN739827">
    <property type="protein sequence ID" value="QHT27719.1"/>
    <property type="molecule type" value="Genomic_DNA"/>
</dbReference>
<proteinExistence type="predicted"/>
<organism evidence="1">
    <name type="scientific">viral metagenome</name>
    <dbReference type="NCBI Taxonomy" id="1070528"/>
    <lineage>
        <taxon>unclassified sequences</taxon>
        <taxon>metagenomes</taxon>
        <taxon>organismal metagenomes</taxon>
    </lineage>
</organism>
<evidence type="ECO:0000313" key="1">
    <source>
        <dbReference type="EMBL" id="QHT27719.1"/>
    </source>
</evidence>
<reference evidence="1" key="1">
    <citation type="journal article" date="2020" name="Nature">
        <title>Giant virus diversity and host interactions through global metagenomics.</title>
        <authorList>
            <person name="Schulz F."/>
            <person name="Roux S."/>
            <person name="Paez-Espino D."/>
            <person name="Jungbluth S."/>
            <person name="Walsh D.A."/>
            <person name="Denef V.J."/>
            <person name="McMahon K.D."/>
            <person name="Konstantinidis K.T."/>
            <person name="Eloe-Fadrosh E.A."/>
            <person name="Kyrpides N.C."/>
            <person name="Woyke T."/>
        </authorList>
    </citation>
    <scope>NUCLEOTIDE SEQUENCE</scope>
    <source>
        <strain evidence="1">GVMAG-M-3300023179-33</strain>
    </source>
</reference>
<dbReference type="AlphaFoldDB" id="A0A6C0EHF6"/>
<accession>A0A6C0EHF6</accession>
<protein>
    <submittedName>
        <fullName evidence="1">Uncharacterized protein</fullName>
    </submittedName>
</protein>